<gene>
    <name evidence="1" type="ORF">JAAARDRAFT_615839</name>
</gene>
<reference evidence="2" key="1">
    <citation type="journal article" date="2014" name="Proc. Natl. Acad. Sci. U.S.A.">
        <title>Extensive sampling of basidiomycete genomes demonstrates inadequacy of the white-rot/brown-rot paradigm for wood decay fungi.</title>
        <authorList>
            <person name="Riley R."/>
            <person name="Salamov A.A."/>
            <person name="Brown D.W."/>
            <person name="Nagy L.G."/>
            <person name="Floudas D."/>
            <person name="Held B.W."/>
            <person name="Levasseur A."/>
            <person name="Lombard V."/>
            <person name="Morin E."/>
            <person name="Otillar R."/>
            <person name="Lindquist E.A."/>
            <person name="Sun H."/>
            <person name="LaButti K.M."/>
            <person name="Schmutz J."/>
            <person name="Jabbour D."/>
            <person name="Luo H."/>
            <person name="Baker S.E."/>
            <person name="Pisabarro A.G."/>
            <person name="Walton J.D."/>
            <person name="Blanchette R.A."/>
            <person name="Henrissat B."/>
            <person name="Martin F."/>
            <person name="Cullen D."/>
            <person name="Hibbett D.S."/>
            <person name="Grigoriev I.V."/>
        </authorList>
    </citation>
    <scope>NUCLEOTIDE SEQUENCE [LARGE SCALE GENOMIC DNA]</scope>
    <source>
        <strain evidence="2">MUCL 33604</strain>
    </source>
</reference>
<dbReference type="Proteomes" id="UP000027265">
    <property type="component" value="Unassembled WGS sequence"/>
</dbReference>
<dbReference type="InParanoid" id="A0A067PFH0"/>
<evidence type="ECO:0000313" key="1">
    <source>
        <dbReference type="EMBL" id="KDQ49767.1"/>
    </source>
</evidence>
<dbReference type="HOGENOM" id="CLU_463098_0_0_1"/>
<accession>A0A067PFH0</accession>
<dbReference type="EMBL" id="KL197775">
    <property type="protein sequence ID" value="KDQ49767.1"/>
    <property type="molecule type" value="Genomic_DNA"/>
</dbReference>
<proteinExistence type="predicted"/>
<name>A0A067PFH0_9AGAM</name>
<dbReference type="SUPFAM" id="SSF52047">
    <property type="entry name" value="RNI-like"/>
    <property type="match status" value="1"/>
</dbReference>
<keyword evidence="2" id="KW-1185">Reference proteome</keyword>
<evidence type="ECO:0000313" key="2">
    <source>
        <dbReference type="Proteomes" id="UP000027265"/>
    </source>
</evidence>
<dbReference type="InterPro" id="IPR032675">
    <property type="entry name" value="LRR_dom_sf"/>
</dbReference>
<dbReference type="AlphaFoldDB" id="A0A067PFH0"/>
<dbReference type="OrthoDB" id="2749150at2759"/>
<organism evidence="1 2">
    <name type="scientific">Jaapia argillacea MUCL 33604</name>
    <dbReference type="NCBI Taxonomy" id="933084"/>
    <lineage>
        <taxon>Eukaryota</taxon>
        <taxon>Fungi</taxon>
        <taxon>Dikarya</taxon>
        <taxon>Basidiomycota</taxon>
        <taxon>Agaricomycotina</taxon>
        <taxon>Agaricomycetes</taxon>
        <taxon>Agaricomycetidae</taxon>
        <taxon>Jaapiales</taxon>
        <taxon>Jaapiaceae</taxon>
        <taxon>Jaapia</taxon>
    </lineage>
</organism>
<sequence length="577" mass="64547">MDNECDSVWTAVEIHPPSASPPAPRSLSVKAIGVEFEKIQHPAAVLEGAENSQQGISLLPTELLTGILLSVVTSEQRRAQHMIDVSPNHYDCSRWLAVSQVCCYWREIVLGCAEMWRCLFLGNPTMTAEMVSRSMGVPLIVVSDENPHREAVELALNQISRIQILNITIADRARVGIEELLDQQLSTAAPELRWLAIQGYGVSNWTVPAILFGGIAPNLQRLRLSGCKLALPLPFLQCQSLTHFELAPCYTDEQLTVSALLSLFEQMPHLQRLVLHSACDGFGDPAFPRTVELPHLSKIHTKGHSSRIMANLMYRLSFPHDCIIAFDCTHSSDHADFPGANEDLSALCHSIATHLSSAGTTDCRALPYRSLQLWGTYPRIRIWGTDDVDDKDVVYDAWDEPRIALLLRHTFSPGWGLCTFTKFLPLDCIVSVSLQADDTSGISVDEWKVICARLSRVRLLRVFFPGKSTLPAALTLSREERQYPLLPALEIVILQQIPLSEDETDCMLRQFLDCIQARASCGHRLRELRLRNCGVDPVRLIGLQDQGINVVAEPLPTRSNEDEYDFWEMRRASSLRV</sequence>
<protein>
    <submittedName>
        <fullName evidence="1">Uncharacterized protein</fullName>
    </submittedName>
</protein>
<dbReference type="Gene3D" id="3.80.10.10">
    <property type="entry name" value="Ribonuclease Inhibitor"/>
    <property type="match status" value="1"/>
</dbReference>